<dbReference type="PANTHER" id="PTHR11851">
    <property type="entry name" value="METALLOPROTEASE"/>
    <property type="match status" value="1"/>
</dbReference>
<evidence type="ECO:0000313" key="4">
    <source>
        <dbReference type="Proteomes" id="UP000196118"/>
    </source>
</evidence>
<gene>
    <name evidence="3" type="ORF">S100892_00802</name>
</gene>
<feature type="domain" description="Peptidase M16 C-terminal" evidence="2">
    <location>
        <begin position="179"/>
        <end position="341"/>
    </location>
</feature>
<sequence length="430" mass="48919">MNKKVYQAFNECLSSTVLSNGLKVNILPKTGFKKTYAVLTTDFGSMDRAFTLDGEKIQIPAGTAHFLEHKLFEKAEYDAFELFTNNGADSNAFTSYTKTSYLFSSTTGLQENLDILLDFVQQPYFSEKSVAKEQGIIGQEIQMYNDDFDWQLYMGILKNLFPNQSISDDIAGTVESIAKITPELLYKVHKVFYRPENMNLFVTGNLDPDQILQWIKDNQQRKEFAKVNFEIPTPESDDDEIIENRALLTKVERPKVMLGVKNAKALPQPGIERLRFIITLDLALYLILSSSSRLYLELYDEGLLDDTFGYDLNSEREALFLTLGGDTNHPTELIQALKDILTTGLMKSDALLKDFELAKKEMYGRSITRMNSLEAIANSFEGENYGNTTIFDEAMLYQDISLDEVINTFDTFMKNVVISTFKMDSEQAKK</sequence>
<feature type="domain" description="Peptidase M16 N-terminal" evidence="1">
    <location>
        <begin position="61"/>
        <end position="172"/>
    </location>
</feature>
<proteinExistence type="predicted"/>
<dbReference type="NCBIfam" id="NF047421">
    <property type="entry name" value="YfmH_fam"/>
    <property type="match status" value="1"/>
</dbReference>
<dbReference type="GO" id="GO:0046872">
    <property type="term" value="F:metal ion binding"/>
    <property type="evidence" value="ECO:0007669"/>
    <property type="project" value="InterPro"/>
</dbReference>
<protein>
    <submittedName>
        <fullName evidence="3">Insulysin</fullName>
        <ecNumber evidence="3">3.4.24.56</ecNumber>
    </submittedName>
</protein>
<dbReference type="PANTHER" id="PTHR11851:SF134">
    <property type="entry name" value="ZINC-DEPENDENT PROTEASE"/>
    <property type="match status" value="1"/>
</dbReference>
<dbReference type="InterPro" id="IPR011249">
    <property type="entry name" value="Metalloenz_LuxS/M16"/>
</dbReference>
<name>A0A1Y0VU52_PEDPE</name>
<reference evidence="3 4" key="1">
    <citation type="submission" date="2017-05" db="EMBL/GenBank/DDBJ databases">
        <title>Genome sequence of Pediococcus pentosaceus strain SRCM100892.</title>
        <authorList>
            <person name="Cho S.H."/>
        </authorList>
    </citation>
    <scope>NUCLEOTIDE SEQUENCE [LARGE SCALE GENOMIC DNA]</scope>
    <source>
        <strain evidence="3 4">SRCM100892</strain>
    </source>
</reference>
<dbReference type="InterPro" id="IPR007863">
    <property type="entry name" value="Peptidase_M16_C"/>
</dbReference>
<dbReference type="GO" id="GO:0004222">
    <property type="term" value="F:metalloendopeptidase activity"/>
    <property type="evidence" value="ECO:0007669"/>
    <property type="project" value="UniProtKB-EC"/>
</dbReference>
<evidence type="ECO:0000313" key="3">
    <source>
        <dbReference type="EMBL" id="ARW19389.1"/>
    </source>
</evidence>
<evidence type="ECO:0000259" key="2">
    <source>
        <dbReference type="Pfam" id="PF05193"/>
    </source>
</evidence>
<dbReference type="Proteomes" id="UP000196118">
    <property type="component" value="Chromosome"/>
</dbReference>
<dbReference type="Pfam" id="PF00675">
    <property type="entry name" value="Peptidase_M16"/>
    <property type="match status" value="1"/>
</dbReference>
<dbReference type="EMBL" id="CP021474">
    <property type="protein sequence ID" value="ARW19389.1"/>
    <property type="molecule type" value="Genomic_DNA"/>
</dbReference>
<dbReference type="Gene3D" id="3.30.830.10">
    <property type="entry name" value="Metalloenzyme, LuxS/M16 peptidase-like"/>
    <property type="match status" value="2"/>
</dbReference>
<accession>A0A1Y0VU52</accession>
<dbReference type="EC" id="3.4.24.56" evidence="3"/>
<evidence type="ECO:0000259" key="1">
    <source>
        <dbReference type="Pfam" id="PF00675"/>
    </source>
</evidence>
<dbReference type="AlphaFoldDB" id="A0A1Y0VU52"/>
<dbReference type="InterPro" id="IPR011765">
    <property type="entry name" value="Pept_M16_N"/>
</dbReference>
<dbReference type="InterPro" id="IPR050361">
    <property type="entry name" value="MPP/UQCRC_Complex"/>
</dbReference>
<dbReference type="RefSeq" id="WP_094104369.1">
    <property type="nucleotide sequence ID" value="NZ_CP085178.1"/>
</dbReference>
<organism evidence="3 4">
    <name type="scientific">Pediococcus pentosaceus</name>
    <dbReference type="NCBI Taxonomy" id="1255"/>
    <lineage>
        <taxon>Bacteria</taxon>
        <taxon>Bacillati</taxon>
        <taxon>Bacillota</taxon>
        <taxon>Bacilli</taxon>
        <taxon>Lactobacillales</taxon>
        <taxon>Lactobacillaceae</taxon>
        <taxon>Pediococcus</taxon>
    </lineage>
</organism>
<keyword evidence="3" id="KW-0378">Hydrolase</keyword>
<dbReference type="SUPFAM" id="SSF63411">
    <property type="entry name" value="LuxS/MPP-like metallohydrolase"/>
    <property type="match status" value="2"/>
</dbReference>
<dbReference type="Pfam" id="PF05193">
    <property type="entry name" value="Peptidase_M16_C"/>
    <property type="match status" value="1"/>
</dbReference>